<evidence type="ECO:0000313" key="1">
    <source>
        <dbReference type="EMBL" id="OLU42733.1"/>
    </source>
</evidence>
<protein>
    <submittedName>
        <fullName evidence="1">Uncharacterized protein</fullName>
    </submittedName>
</protein>
<dbReference type="EMBL" id="MPJW01000040">
    <property type="protein sequence ID" value="OLU42733.1"/>
    <property type="molecule type" value="Genomic_DNA"/>
</dbReference>
<dbReference type="AlphaFoldDB" id="A0A1U7NJ11"/>
<organism evidence="1 2">
    <name type="scientific">Ileibacterium valens</name>
    <dbReference type="NCBI Taxonomy" id="1862668"/>
    <lineage>
        <taxon>Bacteria</taxon>
        <taxon>Bacillati</taxon>
        <taxon>Bacillota</taxon>
        <taxon>Erysipelotrichia</taxon>
        <taxon>Erysipelotrichales</taxon>
        <taxon>Erysipelotrichaceae</taxon>
        <taxon>Ileibacterium</taxon>
    </lineage>
</organism>
<accession>A0A1U7NJ11</accession>
<evidence type="ECO:0000313" key="2">
    <source>
        <dbReference type="Proteomes" id="UP000186341"/>
    </source>
</evidence>
<reference evidence="1 2" key="1">
    <citation type="submission" date="2016-11" db="EMBL/GenBank/DDBJ databases">
        <title>Description of two novel members of the family Erysipelotrichaceae: Ileibacterium lipovorans gen. nov., sp. nov. and Dubosiella newyorkensis, gen. nov., sp. nov.</title>
        <authorList>
            <person name="Cox L.M."/>
            <person name="Sohn J."/>
            <person name="Tyrrell K.L."/>
            <person name="Citron D.M."/>
            <person name="Lawson P.A."/>
            <person name="Patel N.B."/>
            <person name="Iizumi T."/>
            <person name="Perez-Perez G.I."/>
            <person name="Goldstein E.J."/>
            <person name="Blaser M.J."/>
        </authorList>
    </citation>
    <scope>NUCLEOTIDE SEQUENCE [LARGE SCALE GENOMIC DNA]</scope>
    <source>
        <strain evidence="1 2">NYU-BL-A3</strain>
    </source>
</reference>
<gene>
    <name evidence="1" type="ORF">BO222_01120</name>
</gene>
<sequence>MASSLYGLARVCETNQKTENTDKLMLRILSEEGLDMESLLIRIEEINEEKKKICLEDCCLEPAINLNQLYSFQQNQTAQQTRLWSGLKKIAVNLTSMHDHSDDHQDAMKFIYRALQGLGQSDDISGTLKEMDIVYRLSC</sequence>
<comment type="caution">
    <text evidence="1">The sequence shown here is derived from an EMBL/GenBank/DDBJ whole genome shotgun (WGS) entry which is preliminary data.</text>
</comment>
<keyword evidence="2" id="KW-1185">Reference proteome</keyword>
<name>A0A1U7NJ11_9FIRM</name>
<dbReference type="Proteomes" id="UP000186341">
    <property type="component" value="Unassembled WGS sequence"/>
</dbReference>
<proteinExistence type="predicted"/>